<gene>
    <name evidence="5" type="primary">pepP</name>
    <name evidence="5" type="ORF">ARMA_2885</name>
    <name evidence="6" type="ORF">SE16_05985</name>
</gene>
<keyword evidence="5" id="KW-0031">Aminopeptidase</keyword>
<evidence type="ECO:0000259" key="4">
    <source>
        <dbReference type="Pfam" id="PF01321"/>
    </source>
</evidence>
<dbReference type="SUPFAM" id="SSF53092">
    <property type="entry name" value="Creatinase/prolidase N-terminal domain"/>
    <property type="match status" value="1"/>
</dbReference>
<evidence type="ECO:0000259" key="3">
    <source>
        <dbReference type="Pfam" id="PF00557"/>
    </source>
</evidence>
<reference evidence="7" key="3">
    <citation type="submission" date="2015-08" db="EMBL/GenBank/DDBJ databases">
        <title>Draft Genome Sequence of a Heterotrophic Facultative Anaerobic Bacterium Ardenticatena maritima Strain 110S.</title>
        <authorList>
            <person name="Kawaichi S."/>
            <person name="Yoshida T."/>
            <person name="Sako Y."/>
            <person name="Nakamura R."/>
        </authorList>
    </citation>
    <scope>NUCLEOTIDE SEQUENCE [LARGE SCALE GENOMIC DNA]</scope>
    <source>
        <strain evidence="7">110S</strain>
    </source>
</reference>
<reference evidence="6 8" key="2">
    <citation type="submission" date="2015-07" db="EMBL/GenBank/DDBJ databases">
        <title>Whole genome sequence of Ardenticatena maritima DSM 23922.</title>
        <authorList>
            <person name="Hemp J."/>
            <person name="Ward L.M."/>
            <person name="Pace L.A."/>
            <person name="Fischer W.W."/>
        </authorList>
    </citation>
    <scope>NUCLEOTIDE SEQUENCE [LARGE SCALE GENOMIC DNA]</scope>
    <source>
        <strain evidence="6 8">110S</strain>
    </source>
</reference>
<accession>A0A0M8KB72</accession>
<dbReference type="InterPro" id="IPR050659">
    <property type="entry name" value="Peptidase_M24B"/>
</dbReference>
<evidence type="ECO:0000313" key="5">
    <source>
        <dbReference type="EMBL" id="GAP64462.1"/>
    </source>
</evidence>
<feature type="domain" description="Peptidase M24" evidence="3">
    <location>
        <begin position="139"/>
        <end position="345"/>
    </location>
</feature>
<evidence type="ECO:0000313" key="6">
    <source>
        <dbReference type="EMBL" id="KPL88365.1"/>
    </source>
</evidence>
<reference evidence="5 7" key="1">
    <citation type="journal article" date="2015" name="Genome Announc.">
        <title>Draft Genome Sequence of a Heterotrophic Facultative Anaerobic Thermophilic Bacterium, Ardenticatena maritima Strain 110ST.</title>
        <authorList>
            <person name="Kawaichi S."/>
            <person name="Yoshida T."/>
            <person name="Sako Y."/>
            <person name="Nakamura R."/>
        </authorList>
    </citation>
    <scope>NUCLEOTIDE SEQUENCE [LARGE SCALE GENOMIC DNA]</scope>
    <source>
        <strain evidence="5 7">110S</strain>
    </source>
</reference>
<dbReference type="Proteomes" id="UP000050502">
    <property type="component" value="Unassembled WGS sequence"/>
</dbReference>
<dbReference type="InParanoid" id="A0A0M8KB72"/>
<dbReference type="Gene3D" id="3.40.350.10">
    <property type="entry name" value="Creatinase/prolidase N-terminal domain"/>
    <property type="match status" value="1"/>
</dbReference>
<dbReference type="InterPro" id="IPR001131">
    <property type="entry name" value="Peptidase_M24B_aminopep-P_CS"/>
</dbReference>
<protein>
    <submittedName>
        <fullName evidence="5">Xaa-Pro aminopeptidase</fullName>
        <ecNumber evidence="5">3.4.11.9</ecNumber>
    </submittedName>
</protein>
<evidence type="ECO:0000256" key="2">
    <source>
        <dbReference type="ARBA" id="ARBA00022801"/>
    </source>
</evidence>
<dbReference type="GO" id="GO:0008235">
    <property type="term" value="F:metalloexopeptidase activity"/>
    <property type="evidence" value="ECO:0007669"/>
    <property type="project" value="UniProtKB-ARBA"/>
</dbReference>
<dbReference type="Proteomes" id="UP000037784">
    <property type="component" value="Unassembled WGS sequence"/>
</dbReference>
<dbReference type="InterPro" id="IPR029149">
    <property type="entry name" value="Creatin/AminoP/Spt16_N"/>
</dbReference>
<dbReference type="PRINTS" id="PR00599">
    <property type="entry name" value="MAPEPTIDASE"/>
</dbReference>
<keyword evidence="5" id="KW-0645">Protease</keyword>
<keyword evidence="7" id="KW-1185">Reference proteome</keyword>
<dbReference type="AlphaFoldDB" id="A0A0M8KB72"/>
<dbReference type="OrthoDB" id="9806388at2"/>
<dbReference type="Pfam" id="PF01321">
    <property type="entry name" value="Creatinase_N"/>
    <property type="match status" value="1"/>
</dbReference>
<dbReference type="SUPFAM" id="SSF55920">
    <property type="entry name" value="Creatinase/aminopeptidase"/>
    <property type="match status" value="1"/>
</dbReference>
<dbReference type="Pfam" id="PF00557">
    <property type="entry name" value="Peptidase_M24"/>
    <property type="match status" value="1"/>
</dbReference>
<keyword evidence="1" id="KW-0479">Metal-binding</keyword>
<dbReference type="InterPro" id="IPR001714">
    <property type="entry name" value="Pept_M24_MAP"/>
</dbReference>
<dbReference type="PANTHER" id="PTHR46112">
    <property type="entry name" value="AMINOPEPTIDASE"/>
    <property type="match status" value="1"/>
</dbReference>
<comment type="caution">
    <text evidence="5">The sequence shown here is derived from an EMBL/GenBank/DDBJ whole genome shotgun (WGS) entry which is preliminary data.</text>
</comment>
<dbReference type="EMBL" id="BBZA01000265">
    <property type="protein sequence ID" value="GAP64462.1"/>
    <property type="molecule type" value="Genomic_DNA"/>
</dbReference>
<organism evidence="5 7">
    <name type="scientific">Ardenticatena maritima</name>
    <dbReference type="NCBI Taxonomy" id="872965"/>
    <lineage>
        <taxon>Bacteria</taxon>
        <taxon>Bacillati</taxon>
        <taxon>Chloroflexota</taxon>
        <taxon>Ardenticatenia</taxon>
        <taxon>Ardenticatenales</taxon>
        <taxon>Ardenticatenaceae</taxon>
        <taxon>Ardenticatena</taxon>
    </lineage>
</organism>
<dbReference type="GO" id="GO:0004177">
    <property type="term" value="F:aminopeptidase activity"/>
    <property type="evidence" value="ECO:0007669"/>
    <property type="project" value="UniProtKB-KW"/>
</dbReference>
<evidence type="ECO:0000313" key="7">
    <source>
        <dbReference type="Proteomes" id="UP000037784"/>
    </source>
</evidence>
<dbReference type="InterPro" id="IPR000994">
    <property type="entry name" value="Pept_M24"/>
</dbReference>
<dbReference type="Gene3D" id="3.90.230.10">
    <property type="entry name" value="Creatinase/methionine aminopeptidase superfamily"/>
    <property type="match status" value="1"/>
</dbReference>
<dbReference type="InterPro" id="IPR000587">
    <property type="entry name" value="Creatinase_N"/>
</dbReference>
<dbReference type="CDD" id="cd01092">
    <property type="entry name" value="APP-like"/>
    <property type="match status" value="1"/>
</dbReference>
<dbReference type="EMBL" id="LGKN01000004">
    <property type="protein sequence ID" value="KPL88365.1"/>
    <property type="molecule type" value="Genomic_DNA"/>
</dbReference>
<name>A0A0M8KB72_9CHLR</name>
<dbReference type="PANTHER" id="PTHR46112:SF3">
    <property type="entry name" value="AMINOPEPTIDASE YPDF"/>
    <property type="match status" value="1"/>
</dbReference>
<dbReference type="EC" id="3.4.11.9" evidence="5"/>
<keyword evidence="2 5" id="KW-0378">Hydrolase</keyword>
<dbReference type="STRING" id="872965.SE16_05985"/>
<evidence type="ECO:0000256" key="1">
    <source>
        <dbReference type="ARBA" id="ARBA00022723"/>
    </source>
</evidence>
<dbReference type="InterPro" id="IPR036005">
    <property type="entry name" value="Creatinase/aminopeptidase-like"/>
</dbReference>
<sequence length="367" mass="40786">MTQRRLSALRERMRDLGVDTFLVTNATNVRYLSSFTGSNGTLVITDDAQFIVTDFRYFEQAAHEAPDFQMVRQTGGLPNAIAEALQLAGSRRVAFEADDVTVALFDELQRHAPQGVRFEPTREVIIRLRAVKDADEIETLRRAQRITDEAFERWVALVQPGITEAELAWKLEVILRELGAQGPSFDIIVAVGDHSALPHYHPVPGDRAVRPNDIVLVDFGALVDGYHADMTRTLYVGDPDERFREVYNAVLEALHHAETHLRAGMSSRDADALARDLLTARGFGEAFGHSLGHGVGLEIHEFPRLSPRAAEDEIVPARSVVTIEPGVYLPGWGGVRIEDLAVVHEDGVEILTRSPKAVDFWKIHAAY</sequence>
<dbReference type="FunCoup" id="A0A0M8KB72">
    <property type="interactions" value="434"/>
</dbReference>
<dbReference type="GO" id="GO:0046872">
    <property type="term" value="F:metal ion binding"/>
    <property type="evidence" value="ECO:0007669"/>
    <property type="project" value="UniProtKB-KW"/>
</dbReference>
<dbReference type="PATRIC" id="fig|872965.6.peg.1231"/>
<dbReference type="RefSeq" id="WP_054494138.1">
    <property type="nucleotide sequence ID" value="NZ_BBZA01000265.1"/>
</dbReference>
<proteinExistence type="predicted"/>
<evidence type="ECO:0000313" key="8">
    <source>
        <dbReference type="Proteomes" id="UP000050502"/>
    </source>
</evidence>
<dbReference type="PROSITE" id="PS00491">
    <property type="entry name" value="PROLINE_PEPTIDASE"/>
    <property type="match status" value="1"/>
</dbReference>
<feature type="domain" description="Creatinase N-terminal" evidence="4">
    <location>
        <begin position="5"/>
        <end position="131"/>
    </location>
</feature>